<sequence length="366" mass="40347">MDIKLITQNRFSQVISVFTKVSCALILTFAPTVNADEYEQDMIVVSEGRQVSGAASLSEPAGKASLSPEQKQTLLQLIADEKAKRKSDAAQGKPLAKRATREYITSLRQAGQLSVNALHSVNQASQALSKLETSVNEVTTDAATTPSATHATTTNPVTANTVTTNTVTANNSIESQSSNSKLLTNHVLQQSIIGYRDFDIYEAYSRLFDDFDEDGFYQTFSVTFDADVYGFTQGEPANVYAELYLSRNGGPWEHYYSTEVFTIYGDATDDDYEVLTTLAQGYKTDYYDVLIDLYEFGYEDIVATLSADESDGLYALPLESSDRDEVYEEEYIEVVETEVIVSGGSLAWSGLLMLLLLAMRRSNLNA</sequence>
<dbReference type="Proteomes" id="UP001202134">
    <property type="component" value="Unassembled WGS sequence"/>
</dbReference>
<accession>A0ABT0KLM5</accession>
<feature type="chain" id="PRO_5046939300" evidence="1">
    <location>
        <begin position="36"/>
        <end position="366"/>
    </location>
</feature>
<dbReference type="EMBL" id="JAKIKU010000002">
    <property type="protein sequence ID" value="MCL1044746.1"/>
    <property type="molecule type" value="Genomic_DNA"/>
</dbReference>
<dbReference type="InterPro" id="IPR020008">
    <property type="entry name" value="GlyGly_CTERM"/>
</dbReference>
<dbReference type="NCBIfam" id="TIGR03501">
    <property type="entry name" value="GlyGly_CTERM"/>
    <property type="match status" value="1"/>
</dbReference>
<keyword evidence="1" id="KW-0732">Signal</keyword>
<evidence type="ECO:0000256" key="1">
    <source>
        <dbReference type="SAM" id="SignalP"/>
    </source>
</evidence>
<evidence type="ECO:0000313" key="2">
    <source>
        <dbReference type="EMBL" id="MCL1044746.1"/>
    </source>
</evidence>
<name>A0ABT0KLM5_9GAMM</name>
<feature type="signal peptide" evidence="1">
    <location>
        <begin position="1"/>
        <end position="35"/>
    </location>
</feature>
<proteinExistence type="predicted"/>
<keyword evidence="3" id="KW-1185">Reference proteome</keyword>
<evidence type="ECO:0000313" key="3">
    <source>
        <dbReference type="Proteomes" id="UP001202134"/>
    </source>
</evidence>
<dbReference type="RefSeq" id="WP_248955005.1">
    <property type="nucleotide sequence ID" value="NZ_JAKIKU010000002.1"/>
</dbReference>
<dbReference type="NCBIfam" id="NF038116">
    <property type="entry name" value="Sden1266_dom"/>
    <property type="match status" value="1"/>
</dbReference>
<organism evidence="2 3">
    <name type="scientific">Shewanella electrodiphila</name>
    <dbReference type="NCBI Taxonomy" id="934143"/>
    <lineage>
        <taxon>Bacteria</taxon>
        <taxon>Pseudomonadati</taxon>
        <taxon>Pseudomonadota</taxon>
        <taxon>Gammaproteobacteria</taxon>
        <taxon>Alteromonadales</taxon>
        <taxon>Shewanellaceae</taxon>
        <taxon>Shewanella</taxon>
    </lineage>
</organism>
<gene>
    <name evidence="2" type="ORF">L2737_05310</name>
</gene>
<protein>
    <submittedName>
        <fullName evidence="2">Choice-of-anchor H family protein</fullName>
    </submittedName>
</protein>
<comment type="caution">
    <text evidence="2">The sequence shown here is derived from an EMBL/GenBank/DDBJ whole genome shotgun (WGS) entry which is preliminary data.</text>
</comment>
<reference evidence="2 3" key="1">
    <citation type="submission" date="2022-01" db="EMBL/GenBank/DDBJ databases">
        <title>Whole genome-based taxonomy of the Shewanellaceae.</title>
        <authorList>
            <person name="Martin-Rodriguez A.J."/>
        </authorList>
    </citation>
    <scope>NUCLEOTIDE SEQUENCE [LARGE SCALE GENOMIC DNA]</scope>
    <source>
        <strain evidence="2 3">DSM 24955</strain>
    </source>
</reference>